<organism evidence="12">
    <name type="scientific">marine metagenome</name>
    <dbReference type="NCBI Taxonomy" id="408172"/>
    <lineage>
        <taxon>unclassified sequences</taxon>
        <taxon>metagenomes</taxon>
        <taxon>ecological metagenomes</taxon>
    </lineage>
</organism>
<dbReference type="PANTHER" id="PTHR14269">
    <property type="entry name" value="CDP-DIACYLGLYCEROL--GLYCEROL-3-PHOSPHATE 3-PHOSPHATIDYLTRANSFERASE-RELATED"/>
    <property type="match status" value="1"/>
</dbReference>
<dbReference type="InterPro" id="IPR050324">
    <property type="entry name" value="CDP-alcohol_PTase-I"/>
</dbReference>
<comment type="subcellular location">
    <subcellularLocation>
        <location evidence="1">Membrane</location>
        <topology evidence="1">Multi-pass membrane protein</topology>
    </subcellularLocation>
</comment>
<dbReference type="PIRSF" id="PIRSF000847">
    <property type="entry name" value="Phos_ph_gly_syn"/>
    <property type="match status" value="1"/>
</dbReference>
<keyword evidence="7" id="KW-0443">Lipid metabolism</keyword>
<dbReference type="GO" id="GO:0046474">
    <property type="term" value="P:glycerophospholipid biosynthetic process"/>
    <property type="evidence" value="ECO:0007669"/>
    <property type="project" value="TreeGrafter"/>
</dbReference>
<keyword evidence="10" id="KW-1208">Phospholipid metabolism</keyword>
<dbReference type="InterPro" id="IPR000462">
    <property type="entry name" value="CDP-OH_P_trans"/>
</dbReference>
<gene>
    <name evidence="12" type="ORF">METZ01_LOCUS18802</name>
</gene>
<evidence type="ECO:0000256" key="9">
    <source>
        <dbReference type="ARBA" id="ARBA00023209"/>
    </source>
</evidence>
<reference evidence="12" key="1">
    <citation type="submission" date="2018-05" db="EMBL/GenBank/DDBJ databases">
        <authorList>
            <person name="Lanie J.A."/>
            <person name="Ng W.-L."/>
            <person name="Kazmierczak K.M."/>
            <person name="Andrzejewski T.M."/>
            <person name="Davidsen T.M."/>
            <person name="Wayne K.J."/>
            <person name="Tettelin H."/>
            <person name="Glass J.I."/>
            <person name="Rusch D."/>
            <person name="Podicherti R."/>
            <person name="Tsui H.-C.T."/>
            <person name="Winkler M.E."/>
        </authorList>
    </citation>
    <scope>NUCLEOTIDE SEQUENCE</scope>
</reference>
<evidence type="ECO:0008006" key="13">
    <source>
        <dbReference type="Google" id="ProtNLM"/>
    </source>
</evidence>
<keyword evidence="3" id="KW-0444">Lipid biosynthesis</keyword>
<dbReference type="Gene3D" id="1.20.120.1760">
    <property type="match status" value="1"/>
</dbReference>
<dbReference type="PANTHER" id="PTHR14269:SF62">
    <property type="entry name" value="CDP-DIACYLGLYCEROL--GLYCEROL-3-PHOSPHATE 3-PHOSPHATIDYLTRANSFERASE 1, CHLOROPLASTIC"/>
    <property type="match status" value="1"/>
</dbReference>
<evidence type="ECO:0000256" key="10">
    <source>
        <dbReference type="ARBA" id="ARBA00023264"/>
    </source>
</evidence>
<comment type="similarity">
    <text evidence="2">Belongs to the CDP-alcohol phosphatidyltransferase class-I family.</text>
</comment>
<dbReference type="Pfam" id="PF01066">
    <property type="entry name" value="CDP-OH_P_transf"/>
    <property type="match status" value="1"/>
</dbReference>
<feature type="transmembrane region" description="Helical" evidence="11">
    <location>
        <begin position="131"/>
        <end position="148"/>
    </location>
</feature>
<dbReference type="GO" id="GO:0016020">
    <property type="term" value="C:membrane"/>
    <property type="evidence" value="ECO:0007669"/>
    <property type="project" value="UniProtKB-SubCell"/>
</dbReference>
<evidence type="ECO:0000256" key="3">
    <source>
        <dbReference type="ARBA" id="ARBA00022516"/>
    </source>
</evidence>
<keyword evidence="6 11" id="KW-1133">Transmembrane helix</keyword>
<name>A0A381PHS7_9ZZZZ</name>
<feature type="transmembrane region" description="Helical" evidence="11">
    <location>
        <begin position="16"/>
        <end position="36"/>
    </location>
</feature>
<keyword evidence="4" id="KW-0808">Transferase</keyword>
<evidence type="ECO:0000256" key="11">
    <source>
        <dbReference type="SAM" id="Phobius"/>
    </source>
</evidence>
<protein>
    <recommendedName>
        <fullName evidence="13">CDP-diacylglycerol--glycerol-3-phosphate 3-phosphatidyltransferase</fullName>
    </recommendedName>
</protein>
<dbReference type="AlphaFoldDB" id="A0A381PHS7"/>
<proteinExistence type="inferred from homology"/>
<evidence type="ECO:0000256" key="6">
    <source>
        <dbReference type="ARBA" id="ARBA00022989"/>
    </source>
</evidence>
<dbReference type="InterPro" id="IPR048254">
    <property type="entry name" value="CDP_ALCOHOL_P_TRANSF_CS"/>
</dbReference>
<keyword evidence="8 11" id="KW-0472">Membrane</keyword>
<dbReference type="GO" id="GO:0008444">
    <property type="term" value="F:CDP-diacylglycerol-glycerol-3-phosphate 3-phosphatidyltransferase activity"/>
    <property type="evidence" value="ECO:0007669"/>
    <property type="project" value="InterPro"/>
</dbReference>
<feature type="transmembrane region" description="Helical" evidence="11">
    <location>
        <begin position="99"/>
        <end position="119"/>
    </location>
</feature>
<evidence type="ECO:0000256" key="5">
    <source>
        <dbReference type="ARBA" id="ARBA00022692"/>
    </source>
</evidence>
<evidence type="ECO:0000256" key="4">
    <source>
        <dbReference type="ARBA" id="ARBA00022679"/>
    </source>
</evidence>
<evidence type="ECO:0000256" key="7">
    <source>
        <dbReference type="ARBA" id="ARBA00023098"/>
    </source>
</evidence>
<evidence type="ECO:0000256" key="1">
    <source>
        <dbReference type="ARBA" id="ARBA00004141"/>
    </source>
</evidence>
<keyword evidence="5 11" id="KW-0812">Transmembrane</keyword>
<evidence type="ECO:0000256" key="2">
    <source>
        <dbReference type="ARBA" id="ARBA00010441"/>
    </source>
</evidence>
<dbReference type="InterPro" id="IPR043130">
    <property type="entry name" value="CDP-OH_PTrfase_TM_dom"/>
</dbReference>
<keyword evidence="9" id="KW-0594">Phospholipid biosynthesis</keyword>
<evidence type="ECO:0000256" key="8">
    <source>
        <dbReference type="ARBA" id="ARBA00023136"/>
    </source>
</evidence>
<dbReference type="InterPro" id="IPR004570">
    <property type="entry name" value="Phosphatidylglycerol_P_synth"/>
</dbReference>
<evidence type="ECO:0000313" key="12">
    <source>
        <dbReference type="EMBL" id="SUZ65948.1"/>
    </source>
</evidence>
<dbReference type="PROSITE" id="PS00379">
    <property type="entry name" value="CDP_ALCOHOL_P_TRANSF"/>
    <property type="match status" value="1"/>
</dbReference>
<dbReference type="EMBL" id="UINC01000972">
    <property type="protein sequence ID" value="SUZ65948.1"/>
    <property type="molecule type" value="Genomic_DNA"/>
</dbReference>
<sequence length="203" mass="22228">MQMMSEEQLGWRPLTFPNLISVARLACIPLFLWILFSKEDRWGAALLLGALGATDWIDGYIARRFDQVSELGKILDPTADRLMLLVGVFAIWLDGSVPGWIAWLALVREGLVAVIALFLGAMGARKIEVTWWGKTGTFFLMFAFPFFLAGESDVVVASFFAVGAWVCVALGLPIHYWSAVGYVPAARDALREGRAGRAGDTAG</sequence>
<feature type="transmembrane region" description="Helical" evidence="11">
    <location>
        <begin position="154"/>
        <end position="177"/>
    </location>
</feature>
<accession>A0A381PHS7</accession>